<evidence type="ECO:0000259" key="6">
    <source>
        <dbReference type="Pfam" id="PF00155"/>
    </source>
</evidence>
<dbReference type="GO" id="GO:0047804">
    <property type="term" value="F:cysteine-S-conjugate beta-lyase activity"/>
    <property type="evidence" value="ECO:0007669"/>
    <property type="project" value="UniProtKB-EC"/>
</dbReference>
<dbReference type="Gene3D" id="3.90.1150.10">
    <property type="entry name" value="Aspartate Aminotransferase, domain 1"/>
    <property type="match status" value="1"/>
</dbReference>
<reference evidence="7 8" key="1">
    <citation type="submission" date="2017-05" db="EMBL/GenBank/DDBJ databases">
        <title>Vagococcus spp. assemblies.</title>
        <authorList>
            <person name="Gulvik C.A."/>
        </authorList>
    </citation>
    <scope>NUCLEOTIDE SEQUENCE [LARGE SCALE GENOMIC DNA]</scope>
    <source>
        <strain evidence="7 8">NCFB 2777</strain>
    </source>
</reference>
<evidence type="ECO:0000256" key="2">
    <source>
        <dbReference type="ARBA" id="ARBA00012224"/>
    </source>
</evidence>
<keyword evidence="3" id="KW-0663">Pyridoxal phosphate</keyword>
<dbReference type="InterPro" id="IPR015424">
    <property type="entry name" value="PyrdxlP-dep_Trfase"/>
</dbReference>
<dbReference type="EMBL" id="NGJU01000002">
    <property type="protein sequence ID" value="RST97584.1"/>
    <property type="molecule type" value="Genomic_DNA"/>
</dbReference>
<dbReference type="InterPro" id="IPR051798">
    <property type="entry name" value="Class-II_PLP-Dep_Aminotrans"/>
</dbReference>
<accession>A0A429ZV10</accession>
<dbReference type="SUPFAM" id="SSF53383">
    <property type="entry name" value="PLP-dependent transferases"/>
    <property type="match status" value="1"/>
</dbReference>
<dbReference type="PANTHER" id="PTHR43525">
    <property type="entry name" value="PROTEIN MALY"/>
    <property type="match status" value="1"/>
</dbReference>
<evidence type="ECO:0000256" key="1">
    <source>
        <dbReference type="ARBA" id="ARBA00001933"/>
    </source>
</evidence>
<evidence type="ECO:0000256" key="3">
    <source>
        <dbReference type="ARBA" id="ARBA00022898"/>
    </source>
</evidence>
<comment type="cofactor">
    <cofactor evidence="1">
        <name>pyridoxal 5'-phosphate</name>
        <dbReference type="ChEBI" id="CHEBI:597326"/>
    </cofactor>
</comment>
<dbReference type="EC" id="4.4.1.13" evidence="2"/>
<evidence type="ECO:0000313" key="7">
    <source>
        <dbReference type="EMBL" id="RST97584.1"/>
    </source>
</evidence>
<protein>
    <recommendedName>
        <fullName evidence="2">cysteine-S-conjugate beta-lyase</fullName>
        <ecNumber evidence="2">4.4.1.13</ecNumber>
    </recommendedName>
</protein>
<sequence length="394" mass="45210">MEVNDFVKKYGVERKQTNSVKWDGMSENFAREDLLPLWVADMEFKAPEAVQRALLERVEHGVFGYTVVPDSYYETFFAWQAQRYQVTLQKEWLRFSPGVVSSFYWMVNAFTEVQESVLILAPVYYPFYDSIKETGRKVVTSQLVNEAGKFTIDFQDVEQQIIEHQVKLFIHCSPHNPVGRVWTLAEQEQLFEICLKHNVIIVSDEIHQDLTRPDITYVSSLNMAEKYRKQLIVLTAPSKTFNLAGLLNSHIIIPDKELGQRYDEYAVTVNKGVTSLMGIVAAEAAYQGGAQWLTGLVGVIEHNYQILKTAFAEKTPHVILSEKEGTYLAWVDLRAYLKPSETKEFMEDKCGLAIDYGEWFGQGYEGYIRINLGTDPKYIEYASQKITSELLKLA</sequence>
<comment type="similarity">
    <text evidence="5">Belongs to the class-II pyridoxal-phosphate-dependent aminotransferase family. MalY/PatB cystathionine beta-lyase subfamily.</text>
</comment>
<dbReference type="OrthoDB" id="9802872at2"/>
<name>A0A429ZV10_9ENTE</name>
<dbReference type="PANTHER" id="PTHR43525:SF1">
    <property type="entry name" value="PROTEIN MALY"/>
    <property type="match status" value="1"/>
</dbReference>
<dbReference type="Pfam" id="PF00155">
    <property type="entry name" value="Aminotran_1_2"/>
    <property type="match status" value="1"/>
</dbReference>
<dbReference type="Gene3D" id="3.40.640.10">
    <property type="entry name" value="Type I PLP-dependent aspartate aminotransferase-like (Major domain)"/>
    <property type="match status" value="1"/>
</dbReference>
<dbReference type="CDD" id="cd00609">
    <property type="entry name" value="AAT_like"/>
    <property type="match status" value="1"/>
</dbReference>
<dbReference type="InterPro" id="IPR015422">
    <property type="entry name" value="PyrdxlP-dep_Trfase_small"/>
</dbReference>
<dbReference type="InterPro" id="IPR004839">
    <property type="entry name" value="Aminotransferase_I/II_large"/>
</dbReference>
<evidence type="ECO:0000256" key="4">
    <source>
        <dbReference type="ARBA" id="ARBA00023239"/>
    </source>
</evidence>
<dbReference type="AlphaFoldDB" id="A0A429ZV10"/>
<organism evidence="7 8">
    <name type="scientific">Vagococcus salmoninarum</name>
    <dbReference type="NCBI Taxonomy" id="2739"/>
    <lineage>
        <taxon>Bacteria</taxon>
        <taxon>Bacillati</taxon>
        <taxon>Bacillota</taxon>
        <taxon>Bacilli</taxon>
        <taxon>Lactobacillales</taxon>
        <taxon>Enterococcaceae</taxon>
        <taxon>Vagococcus</taxon>
    </lineage>
</organism>
<feature type="domain" description="Aminotransferase class I/classII large" evidence="6">
    <location>
        <begin position="70"/>
        <end position="386"/>
    </location>
</feature>
<keyword evidence="7" id="KW-0032">Aminotransferase</keyword>
<evidence type="ECO:0000313" key="8">
    <source>
        <dbReference type="Proteomes" id="UP000287239"/>
    </source>
</evidence>
<keyword evidence="7" id="KW-0808">Transferase</keyword>
<gene>
    <name evidence="7" type="ORF">CBF35_02335</name>
</gene>
<keyword evidence="8" id="KW-1185">Reference proteome</keyword>
<dbReference type="GO" id="GO:0030170">
    <property type="term" value="F:pyridoxal phosphate binding"/>
    <property type="evidence" value="ECO:0007669"/>
    <property type="project" value="InterPro"/>
</dbReference>
<dbReference type="InterPro" id="IPR015421">
    <property type="entry name" value="PyrdxlP-dep_Trfase_major"/>
</dbReference>
<dbReference type="GO" id="GO:0008483">
    <property type="term" value="F:transaminase activity"/>
    <property type="evidence" value="ECO:0007669"/>
    <property type="project" value="UniProtKB-KW"/>
</dbReference>
<dbReference type="Proteomes" id="UP000287239">
    <property type="component" value="Unassembled WGS sequence"/>
</dbReference>
<proteinExistence type="inferred from homology"/>
<evidence type="ECO:0000256" key="5">
    <source>
        <dbReference type="ARBA" id="ARBA00037974"/>
    </source>
</evidence>
<dbReference type="InterPro" id="IPR027619">
    <property type="entry name" value="C-S_lyase_PatB-like"/>
</dbReference>
<comment type="caution">
    <text evidence="7">The sequence shown here is derived from an EMBL/GenBank/DDBJ whole genome shotgun (WGS) entry which is preliminary data.</text>
</comment>
<keyword evidence="4" id="KW-0456">Lyase</keyword>
<dbReference type="NCBIfam" id="TIGR04350">
    <property type="entry name" value="C_S_lyase_PatB"/>
    <property type="match status" value="1"/>
</dbReference>